<accession>A0ABX1G7H0</accession>
<comment type="caution">
    <text evidence="1">The sequence shown here is derived from an EMBL/GenBank/DDBJ whole genome shotgun (WGS) entry which is preliminary data.</text>
</comment>
<reference evidence="1 2" key="1">
    <citation type="submission" date="2020-04" db="EMBL/GenBank/DDBJ databases">
        <title>Paeniglutamicibacter sp. ANT13_2, a novel actinomycete isolated from sediment in Antarctica.</title>
        <authorList>
            <person name="Sakdapetsiri C."/>
            <person name="Pinyakong O."/>
        </authorList>
    </citation>
    <scope>NUCLEOTIDE SEQUENCE [LARGE SCALE GENOMIC DNA]</scope>
    <source>
        <strain evidence="1 2">ANT13_2</strain>
    </source>
</reference>
<dbReference type="Proteomes" id="UP000746595">
    <property type="component" value="Unassembled WGS sequence"/>
</dbReference>
<keyword evidence="2" id="KW-1185">Reference proteome</keyword>
<organism evidence="1 2">
    <name type="scientific">Paeniglutamicibacter terrestris</name>
    <dbReference type="NCBI Taxonomy" id="2723403"/>
    <lineage>
        <taxon>Bacteria</taxon>
        <taxon>Bacillati</taxon>
        <taxon>Actinomycetota</taxon>
        <taxon>Actinomycetes</taxon>
        <taxon>Micrococcales</taxon>
        <taxon>Micrococcaceae</taxon>
        <taxon>Paeniglutamicibacter</taxon>
    </lineage>
</organism>
<evidence type="ECO:0008006" key="3">
    <source>
        <dbReference type="Google" id="ProtNLM"/>
    </source>
</evidence>
<proteinExistence type="predicted"/>
<dbReference type="EMBL" id="JAAWVT010000009">
    <property type="protein sequence ID" value="NKG22210.1"/>
    <property type="molecule type" value="Genomic_DNA"/>
</dbReference>
<protein>
    <recommendedName>
        <fullName evidence="3">Head-to-tail stopper</fullName>
    </recommendedName>
</protein>
<evidence type="ECO:0000313" key="2">
    <source>
        <dbReference type="Proteomes" id="UP000746595"/>
    </source>
</evidence>
<name>A0ABX1G7H0_9MICC</name>
<dbReference type="RefSeq" id="WP_168153001.1">
    <property type="nucleotide sequence ID" value="NZ_JAAWVT010000009.1"/>
</dbReference>
<dbReference type="InterPro" id="IPR046075">
    <property type="entry name" value="DUF6093"/>
</dbReference>
<evidence type="ECO:0000313" key="1">
    <source>
        <dbReference type="EMBL" id="NKG22210.1"/>
    </source>
</evidence>
<gene>
    <name evidence="1" type="ORF">HED64_16045</name>
</gene>
<dbReference type="Pfam" id="PF19586">
    <property type="entry name" value="DUF6093"/>
    <property type="match status" value="1"/>
</dbReference>
<sequence length="130" mass="13816">MDIQQITTDGRALAESLMLDSCMASRPGPNVTDPITGAVTPSLTPVYSGACKVQGATAQAANPEAGGHAYVIESLQLHFPVSSQLRIDDIATITASTMDPDLVGSKFRLVELARGTFRTADRWNVELVVK</sequence>